<dbReference type="PANTHER" id="PTHR24096">
    <property type="entry name" value="LONG-CHAIN-FATTY-ACID--COA LIGASE"/>
    <property type="match status" value="1"/>
</dbReference>
<dbReference type="Pfam" id="PF13193">
    <property type="entry name" value="AMP-binding_C"/>
    <property type="match status" value="1"/>
</dbReference>
<dbReference type="Proteomes" id="UP001305779">
    <property type="component" value="Unassembled WGS sequence"/>
</dbReference>
<feature type="domain" description="AMP-binding enzyme C-terminal" evidence="2">
    <location>
        <begin position="460"/>
        <end position="538"/>
    </location>
</feature>
<keyword evidence="4" id="KW-1185">Reference proteome</keyword>
<sequence length="567" mass="62605">MVLWKAEHPDLGIPTNVTTWQWAFESREHSPVIYDPNGHGHYENAVTKERLSYAEVKEKATLISTALVRKYGFDVGDTVSLFASNTIWYPVALWATVRVGGRINGASPAYNKDEMTHALQTAKTKFLFTLPNALSVATAAALNAGIPQSNIFLLEGHAPNLLTIQDLITIGAQYTPVPSYSIPSNKTNKEVCGYLNFSSGTTGLPKAVMLSHHNIIAQCHQLRQLQLIEPGEKYSILAVTPLFHITGLVRYIHYPIFMNGSSVMLPSFSMPSMLEAIITYKIRELILVPPILIRIVRDPVVDSYLPALQRTVKRWSSGSAPTSPEIIHLLHSKFPDTGFRQGYGATESTACISAHPPDCYDYKYAHTAGKLVANTEAKVMSLDGEGRELGVGETGEIWARGPQIAMGYLGNEGATRETFDEDGFFHTGDVGRIDEEGFIHISDRIKEMIKVRGQQVAPAELEDVLLSHPSVEDCAVLGIPDDYSGEIPKGFVVLKEGVQASQEVGLELLGFVAGRKVRYKRVREVEFVGSVPKSPTGKLLRRVLKERERDGNRVRGVVVREEVRSKL</sequence>
<name>A0ABR0EDJ1_ZASCE</name>
<dbReference type="InterPro" id="IPR020845">
    <property type="entry name" value="AMP-binding_CS"/>
</dbReference>
<comment type="caution">
    <text evidence="3">The sequence shown here is derived from an EMBL/GenBank/DDBJ whole genome shotgun (WGS) entry which is preliminary data.</text>
</comment>
<evidence type="ECO:0000259" key="2">
    <source>
        <dbReference type="Pfam" id="PF13193"/>
    </source>
</evidence>
<dbReference type="EMBL" id="JAXOVC010000007">
    <property type="protein sequence ID" value="KAK4499564.1"/>
    <property type="molecule type" value="Genomic_DNA"/>
</dbReference>
<evidence type="ECO:0000313" key="3">
    <source>
        <dbReference type="EMBL" id="KAK4499564.1"/>
    </source>
</evidence>
<dbReference type="InterPro" id="IPR000873">
    <property type="entry name" value="AMP-dep_synth/lig_dom"/>
</dbReference>
<feature type="domain" description="AMP-dependent synthetase/ligase" evidence="1">
    <location>
        <begin position="47"/>
        <end position="409"/>
    </location>
</feature>
<dbReference type="Gene3D" id="3.30.300.30">
    <property type="match status" value="1"/>
</dbReference>
<dbReference type="Gene3D" id="3.40.50.12780">
    <property type="entry name" value="N-terminal domain of ligase-like"/>
    <property type="match status" value="1"/>
</dbReference>
<dbReference type="PANTHER" id="PTHR24096:SF422">
    <property type="entry name" value="BCDNA.GH02901"/>
    <property type="match status" value="1"/>
</dbReference>
<dbReference type="SUPFAM" id="SSF56801">
    <property type="entry name" value="Acetyl-CoA synthetase-like"/>
    <property type="match status" value="1"/>
</dbReference>
<reference evidence="3 4" key="1">
    <citation type="journal article" date="2023" name="G3 (Bethesda)">
        <title>A chromosome-level genome assembly of Zasmidium syzygii isolated from banana leaves.</title>
        <authorList>
            <person name="van Westerhoven A.C."/>
            <person name="Mehrabi R."/>
            <person name="Talebi R."/>
            <person name="Steentjes M.B.F."/>
            <person name="Corcolon B."/>
            <person name="Chong P.A."/>
            <person name="Kema G.H.J."/>
            <person name="Seidl M.F."/>
        </authorList>
    </citation>
    <scope>NUCLEOTIDE SEQUENCE [LARGE SCALE GENOMIC DNA]</scope>
    <source>
        <strain evidence="3 4">P124</strain>
    </source>
</reference>
<dbReference type="InterPro" id="IPR045851">
    <property type="entry name" value="AMP-bd_C_sf"/>
</dbReference>
<evidence type="ECO:0000313" key="4">
    <source>
        <dbReference type="Proteomes" id="UP001305779"/>
    </source>
</evidence>
<dbReference type="Pfam" id="PF00501">
    <property type="entry name" value="AMP-binding"/>
    <property type="match status" value="1"/>
</dbReference>
<dbReference type="InterPro" id="IPR042099">
    <property type="entry name" value="ANL_N_sf"/>
</dbReference>
<protein>
    <submittedName>
        <fullName evidence="3">Uncharacterized protein</fullName>
    </submittedName>
</protein>
<proteinExistence type="predicted"/>
<accession>A0ABR0EDJ1</accession>
<dbReference type="PROSITE" id="PS00455">
    <property type="entry name" value="AMP_BINDING"/>
    <property type="match status" value="1"/>
</dbReference>
<organism evidence="3 4">
    <name type="scientific">Zasmidium cellare</name>
    <name type="common">Wine cellar mold</name>
    <name type="synonym">Racodium cellare</name>
    <dbReference type="NCBI Taxonomy" id="395010"/>
    <lineage>
        <taxon>Eukaryota</taxon>
        <taxon>Fungi</taxon>
        <taxon>Dikarya</taxon>
        <taxon>Ascomycota</taxon>
        <taxon>Pezizomycotina</taxon>
        <taxon>Dothideomycetes</taxon>
        <taxon>Dothideomycetidae</taxon>
        <taxon>Mycosphaerellales</taxon>
        <taxon>Mycosphaerellaceae</taxon>
        <taxon>Zasmidium</taxon>
    </lineage>
</organism>
<gene>
    <name evidence="3" type="ORF">PRZ48_010081</name>
</gene>
<dbReference type="InterPro" id="IPR025110">
    <property type="entry name" value="AMP-bd_C"/>
</dbReference>
<evidence type="ECO:0000259" key="1">
    <source>
        <dbReference type="Pfam" id="PF00501"/>
    </source>
</evidence>